<protein>
    <submittedName>
        <fullName evidence="3 4">Transcriptional regulator</fullName>
    </submittedName>
</protein>
<dbReference type="PANTHER" id="PTHR46558:SF4">
    <property type="entry name" value="DNA-BIDING PHAGE PROTEIN"/>
    <property type="match status" value="1"/>
</dbReference>
<dbReference type="CDD" id="cd00093">
    <property type="entry name" value="HTH_XRE"/>
    <property type="match status" value="1"/>
</dbReference>
<dbReference type="Proteomes" id="UP000053577">
    <property type="component" value="Unassembled WGS sequence"/>
</dbReference>
<dbReference type="PATRIC" id="fig|61435.5.peg.997"/>
<dbReference type="PANTHER" id="PTHR46558">
    <property type="entry name" value="TRACRIPTIONAL REGULATORY PROTEIN-RELATED-RELATED"/>
    <property type="match status" value="1"/>
</dbReference>
<dbReference type="PROSITE" id="PS50943">
    <property type="entry name" value="HTH_CROC1"/>
    <property type="match status" value="1"/>
</dbReference>
<dbReference type="AlphaFoldDB" id="A0A0V8M2L2"/>
<evidence type="ECO:0000256" key="1">
    <source>
        <dbReference type="ARBA" id="ARBA00023125"/>
    </source>
</evidence>
<accession>A0A0V8M2L2</accession>
<dbReference type="Pfam" id="PF01381">
    <property type="entry name" value="HTH_3"/>
    <property type="match status" value="1"/>
</dbReference>
<evidence type="ECO:0000313" key="6">
    <source>
        <dbReference type="Proteomes" id="UP000218257"/>
    </source>
</evidence>
<dbReference type="SMART" id="SM00530">
    <property type="entry name" value="HTH_XRE"/>
    <property type="match status" value="1"/>
</dbReference>
<evidence type="ECO:0000313" key="4">
    <source>
        <dbReference type="EMBL" id="KSV18013.1"/>
    </source>
</evidence>
<sequence length="69" mass="8004">MQNKLRVLRAIHNLTQEELADKLGITRQTVIAIERGKYSPSLELAFKIASLFKAPIEEIFTYNTEQERQ</sequence>
<dbReference type="GO" id="GO:0003677">
    <property type="term" value="F:DNA binding"/>
    <property type="evidence" value="ECO:0007669"/>
    <property type="project" value="UniProtKB-KW"/>
</dbReference>
<name>A0A0V8M2L2_9CHLR</name>
<evidence type="ECO:0000313" key="3">
    <source>
        <dbReference type="EMBL" id="BAZ97739.1"/>
    </source>
</evidence>
<evidence type="ECO:0000313" key="5">
    <source>
        <dbReference type="Proteomes" id="UP000053577"/>
    </source>
</evidence>
<dbReference type="RefSeq" id="WP_041342878.1">
    <property type="nucleotide sequence ID" value="NZ_AP017649.1"/>
</dbReference>
<dbReference type="SUPFAM" id="SSF47413">
    <property type="entry name" value="lambda repressor-like DNA-binding domains"/>
    <property type="match status" value="1"/>
</dbReference>
<proteinExistence type="predicted"/>
<dbReference type="Proteomes" id="UP000218257">
    <property type="component" value="Chromosome"/>
</dbReference>
<organism evidence="4 5">
    <name type="scientific">Dehalococcoides mccartyi</name>
    <dbReference type="NCBI Taxonomy" id="61435"/>
    <lineage>
        <taxon>Bacteria</taxon>
        <taxon>Bacillati</taxon>
        <taxon>Chloroflexota</taxon>
        <taxon>Dehalococcoidia</taxon>
        <taxon>Dehalococcoidales</taxon>
        <taxon>Dehalococcoidaceae</taxon>
        <taxon>Dehalococcoides</taxon>
    </lineage>
</organism>
<dbReference type="InterPro" id="IPR001387">
    <property type="entry name" value="Cro/C1-type_HTH"/>
</dbReference>
<feature type="domain" description="HTH cro/C1-type" evidence="2">
    <location>
        <begin position="5"/>
        <end position="59"/>
    </location>
</feature>
<reference evidence="3 6" key="2">
    <citation type="journal article" date="2017" name="Sci. Rep.">
        <title>Isolation and genomic characterization of a Dehalococcoides strain suggests genomic rearrangement during culture.</title>
        <authorList>
            <person name="Yohda M."/>
            <person name="Ikegami K."/>
            <person name="Aita Y."/>
            <person name="Kitajima M."/>
            <person name="Takechi A."/>
            <person name="Iwamoto M."/>
            <person name="Fukuda T."/>
            <person name="Tamura N."/>
            <person name="Shibasaki J."/>
            <person name="Koike S."/>
            <person name="Komatsu D."/>
            <person name="Miyagi S."/>
            <person name="Nishimura M."/>
            <person name="Uchino Y."/>
            <person name="Shiroma A."/>
            <person name="Shimoji M."/>
            <person name="Tamotsu H."/>
            <person name="Ashimine N."/>
            <person name="Shinzato M."/>
            <person name="Ohki S."/>
            <person name="Nakano K."/>
            <person name="Teruya K."/>
            <person name="Satou K."/>
            <person name="Hirano T."/>
            <person name="Yagi O."/>
        </authorList>
    </citation>
    <scope>NUCLEOTIDE SEQUENCE [LARGE SCALE GENOMIC DNA]</scope>
    <source>
        <strain evidence="3 6">UCH-ATV1</strain>
    </source>
</reference>
<evidence type="ECO:0000259" key="2">
    <source>
        <dbReference type="PROSITE" id="PS50943"/>
    </source>
</evidence>
<gene>
    <name evidence="4" type="ORF">DA01_05060</name>
    <name evidence="3" type="ORF">DEHALATV1_1111</name>
</gene>
<keyword evidence="1" id="KW-0238">DNA-binding</keyword>
<dbReference type="EMBL" id="AP017649">
    <property type="protein sequence ID" value="BAZ97739.1"/>
    <property type="molecule type" value="Genomic_DNA"/>
</dbReference>
<dbReference type="Gene3D" id="1.10.260.40">
    <property type="entry name" value="lambda repressor-like DNA-binding domains"/>
    <property type="match status" value="1"/>
</dbReference>
<dbReference type="OrthoDB" id="6386941at2"/>
<dbReference type="EMBL" id="JGYD01000018">
    <property type="protein sequence ID" value="KSV18013.1"/>
    <property type="molecule type" value="Genomic_DNA"/>
</dbReference>
<dbReference type="InterPro" id="IPR010982">
    <property type="entry name" value="Lambda_DNA-bd_dom_sf"/>
</dbReference>
<reference evidence="4 5" key="1">
    <citation type="journal article" date="2015" name="Sci. Rep.">
        <title>A comparative genomics and reductive dehalogenase gene transcription study of two chloroethene-respiring bacteria, Dehalococcoides mccartyi strains MB and 11a.</title>
        <authorList>
            <person name="Low A."/>
            <person name="Shen Z."/>
            <person name="Cheng D."/>
            <person name="Rogers M.J."/>
            <person name="Lee P.K."/>
            <person name="He J."/>
        </authorList>
    </citation>
    <scope>NUCLEOTIDE SEQUENCE [LARGE SCALE GENOMIC DNA]</scope>
    <source>
        <strain evidence="4 5">MB</strain>
    </source>
</reference>